<name>A0ACB5TNM2_AMBMO</name>
<organism evidence="1 2">
    <name type="scientific">Ambrosiozyma monospora</name>
    <name type="common">Yeast</name>
    <name type="synonym">Endomycopsis monosporus</name>
    <dbReference type="NCBI Taxonomy" id="43982"/>
    <lineage>
        <taxon>Eukaryota</taxon>
        <taxon>Fungi</taxon>
        <taxon>Dikarya</taxon>
        <taxon>Ascomycota</taxon>
        <taxon>Saccharomycotina</taxon>
        <taxon>Pichiomycetes</taxon>
        <taxon>Pichiales</taxon>
        <taxon>Pichiaceae</taxon>
        <taxon>Ambrosiozyma</taxon>
    </lineage>
</organism>
<evidence type="ECO:0000313" key="2">
    <source>
        <dbReference type="Proteomes" id="UP001165064"/>
    </source>
</evidence>
<evidence type="ECO:0000313" key="1">
    <source>
        <dbReference type="EMBL" id="GME92067.1"/>
    </source>
</evidence>
<keyword evidence="2" id="KW-1185">Reference proteome</keyword>
<accession>A0ACB5TNM2</accession>
<comment type="caution">
    <text evidence="1">The sequence shown here is derived from an EMBL/GenBank/DDBJ whole genome shotgun (WGS) entry which is preliminary data.</text>
</comment>
<sequence>MQSSNISQILLKTKSGDTIALDVEPYLVRKPSKVQMRSTSPVSEIAESEYSDEDMYASQFSKFSSSVNRRSFIHPESSKSQSIISLSPSVEQSPIQTQQPAANESTAKNVMATFTQSEQSNKRSDGRQQSPAPEIKTQLESPCITAEPPTSG</sequence>
<gene>
    <name evidence="1" type="ORF">Amon02_000902800</name>
</gene>
<protein>
    <submittedName>
        <fullName evidence="1">Unnamed protein product</fullName>
    </submittedName>
</protein>
<reference evidence="1" key="1">
    <citation type="submission" date="2023-04" db="EMBL/GenBank/DDBJ databases">
        <title>Ambrosiozyma monospora NBRC 10751.</title>
        <authorList>
            <person name="Ichikawa N."/>
            <person name="Sato H."/>
            <person name="Tonouchi N."/>
        </authorList>
    </citation>
    <scope>NUCLEOTIDE SEQUENCE</scope>
    <source>
        <strain evidence="1">NBRC 10751</strain>
    </source>
</reference>
<dbReference type="Proteomes" id="UP001165064">
    <property type="component" value="Unassembled WGS sequence"/>
</dbReference>
<dbReference type="EMBL" id="BSXS01008285">
    <property type="protein sequence ID" value="GME92067.1"/>
    <property type="molecule type" value="Genomic_DNA"/>
</dbReference>
<proteinExistence type="predicted"/>